<dbReference type="PROSITE" id="PS50850">
    <property type="entry name" value="MFS"/>
    <property type="match status" value="1"/>
</dbReference>
<evidence type="ECO:0000256" key="2">
    <source>
        <dbReference type="ARBA" id="ARBA00022475"/>
    </source>
</evidence>
<feature type="transmembrane region" description="Helical" evidence="7">
    <location>
        <begin position="127"/>
        <end position="145"/>
    </location>
</feature>
<feature type="region of interest" description="Disordered" evidence="6">
    <location>
        <begin position="1"/>
        <end position="25"/>
    </location>
</feature>
<dbReference type="Proteomes" id="UP000318331">
    <property type="component" value="Unassembled WGS sequence"/>
</dbReference>
<keyword evidence="2" id="KW-1003">Cell membrane</keyword>
<feature type="transmembrane region" description="Helical" evidence="7">
    <location>
        <begin position="291"/>
        <end position="310"/>
    </location>
</feature>
<feature type="transmembrane region" description="Helical" evidence="7">
    <location>
        <begin position="157"/>
        <end position="181"/>
    </location>
</feature>
<dbReference type="AlphaFoldDB" id="A0A543I6M6"/>
<organism evidence="9 10">
    <name type="scientific">Klugiella xanthotipulae</name>
    <dbReference type="NCBI Taxonomy" id="244735"/>
    <lineage>
        <taxon>Bacteria</taxon>
        <taxon>Bacillati</taxon>
        <taxon>Actinomycetota</taxon>
        <taxon>Actinomycetes</taxon>
        <taxon>Micrococcales</taxon>
        <taxon>Microbacteriaceae</taxon>
        <taxon>Klugiella</taxon>
    </lineage>
</organism>
<dbReference type="SUPFAM" id="SSF103473">
    <property type="entry name" value="MFS general substrate transporter"/>
    <property type="match status" value="1"/>
</dbReference>
<dbReference type="InterPro" id="IPR020846">
    <property type="entry name" value="MFS_dom"/>
</dbReference>
<dbReference type="InterPro" id="IPR050189">
    <property type="entry name" value="MFS_Efflux_Transporters"/>
</dbReference>
<keyword evidence="3 7" id="KW-0812">Transmembrane</keyword>
<dbReference type="PANTHER" id="PTHR43124">
    <property type="entry name" value="PURINE EFFLUX PUMP PBUE"/>
    <property type="match status" value="1"/>
</dbReference>
<feature type="transmembrane region" description="Helical" evidence="7">
    <location>
        <begin position="68"/>
        <end position="86"/>
    </location>
</feature>
<feature type="transmembrane region" description="Helical" evidence="7">
    <location>
        <begin position="187"/>
        <end position="209"/>
    </location>
</feature>
<feature type="transmembrane region" description="Helical" evidence="7">
    <location>
        <begin position="265"/>
        <end position="284"/>
    </location>
</feature>
<evidence type="ECO:0000256" key="4">
    <source>
        <dbReference type="ARBA" id="ARBA00022989"/>
    </source>
</evidence>
<feature type="transmembrane region" description="Helical" evidence="7">
    <location>
        <begin position="98"/>
        <end position="115"/>
    </location>
</feature>
<dbReference type="OrthoDB" id="2810795at2"/>
<dbReference type="InterPro" id="IPR011701">
    <property type="entry name" value="MFS"/>
</dbReference>
<keyword evidence="4 7" id="KW-1133">Transmembrane helix</keyword>
<dbReference type="Gene3D" id="1.20.1250.20">
    <property type="entry name" value="MFS general substrate transporter like domains"/>
    <property type="match status" value="1"/>
</dbReference>
<feature type="compositionally biased region" description="Polar residues" evidence="6">
    <location>
        <begin position="1"/>
        <end position="13"/>
    </location>
</feature>
<comment type="caution">
    <text evidence="9">The sequence shown here is derived from an EMBL/GenBank/DDBJ whole genome shotgun (WGS) entry which is preliminary data.</text>
</comment>
<feature type="domain" description="Major facilitator superfamily (MFS) profile" evidence="8">
    <location>
        <begin position="32"/>
        <end position="404"/>
    </location>
</feature>
<keyword evidence="10" id="KW-1185">Reference proteome</keyword>
<sequence length="412" mass="42500">MTLKEPQTGTIETASPAPRHQEPRGERLPLSALSALALVVFLAIVTETLPAGLLTAMSADLRASEPEIGQLITVYAATSALTAILLTSLTRRVPRRTLLLALVAGFAAVNAVTAVSDSYALTVVARIFGGMIAGMLWSMLAGYALRIVRPEHQGRALTIAMAGAPLAFAVGLPLGTFLGGIVGWHPVFGGIAAVTALVIVWIVAAVPPLPGEVAGAHGSFGRVLRTRGMLLLLATTLAFVVAHNVAYTYIGPLMRTSGLTSSLDTVLLVFGVSALVGIWLVGMFIDRHLRLLILGAMALLATTMLALAALSGEVAVTLVAVALWGLTYGSVSPLFQTVPAKLMSRELDVAQAMIVTIWNLGIGLGAVLGGVTLGTLGDGGPAWLAFAAAAVALVVAVVGRKRAFPLAGPRHP</sequence>
<comment type="subcellular location">
    <subcellularLocation>
        <location evidence="1">Cell membrane</location>
        <topology evidence="1">Multi-pass membrane protein</topology>
    </subcellularLocation>
</comment>
<keyword evidence="5 7" id="KW-0472">Membrane</keyword>
<feature type="transmembrane region" description="Helical" evidence="7">
    <location>
        <begin position="316"/>
        <end position="335"/>
    </location>
</feature>
<dbReference type="RefSeq" id="WP_141916440.1">
    <property type="nucleotide sequence ID" value="NZ_BAAAYS010000010.1"/>
</dbReference>
<evidence type="ECO:0000256" key="7">
    <source>
        <dbReference type="SAM" id="Phobius"/>
    </source>
</evidence>
<evidence type="ECO:0000256" key="5">
    <source>
        <dbReference type="ARBA" id="ARBA00023136"/>
    </source>
</evidence>
<evidence type="ECO:0000259" key="8">
    <source>
        <dbReference type="PROSITE" id="PS50850"/>
    </source>
</evidence>
<protein>
    <submittedName>
        <fullName evidence="9">Putative MFS family arabinose efflux permease</fullName>
    </submittedName>
</protein>
<accession>A0A543I6M6</accession>
<evidence type="ECO:0000256" key="3">
    <source>
        <dbReference type="ARBA" id="ARBA00022692"/>
    </source>
</evidence>
<dbReference type="CDD" id="cd17324">
    <property type="entry name" value="MFS_NepI_like"/>
    <property type="match status" value="1"/>
</dbReference>
<evidence type="ECO:0000256" key="1">
    <source>
        <dbReference type="ARBA" id="ARBA00004651"/>
    </source>
</evidence>
<feature type="transmembrane region" description="Helical" evidence="7">
    <location>
        <begin position="230"/>
        <end position="250"/>
    </location>
</feature>
<evidence type="ECO:0000313" key="10">
    <source>
        <dbReference type="Proteomes" id="UP000318331"/>
    </source>
</evidence>
<gene>
    <name evidence="9" type="ORF">FB466_1103</name>
</gene>
<feature type="transmembrane region" description="Helical" evidence="7">
    <location>
        <begin position="356"/>
        <end position="376"/>
    </location>
</feature>
<evidence type="ECO:0000313" key="9">
    <source>
        <dbReference type="EMBL" id="TQM66266.1"/>
    </source>
</evidence>
<dbReference type="GO" id="GO:0005886">
    <property type="term" value="C:plasma membrane"/>
    <property type="evidence" value="ECO:0007669"/>
    <property type="project" value="UniProtKB-SubCell"/>
</dbReference>
<dbReference type="PANTHER" id="PTHR43124:SF3">
    <property type="entry name" value="CHLORAMPHENICOL EFFLUX PUMP RV0191"/>
    <property type="match status" value="1"/>
</dbReference>
<name>A0A543I6M6_9MICO</name>
<feature type="transmembrane region" description="Helical" evidence="7">
    <location>
        <begin position="382"/>
        <end position="399"/>
    </location>
</feature>
<dbReference type="Pfam" id="PF07690">
    <property type="entry name" value="MFS_1"/>
    <property type="match status" value="1"/>
</dbReference>
<reference evidence="9 10" key="1">
    <citation type="submission" date="2019-06" db="EMBL/GenBank/DDBJ databases">
        <title>Sequencing the genomes of 1000 actinobacteria strains.</title>
        <authorList>
            <person name="Klenk H.-P."/>
        </authorList>
    </citation>
    <scope>NUCLEOTIDE SEQUENCE [LARGE SCALE GENOMIC DNA]</scope>
    <source>
        <strain evidence="9 10">DSM 18031</strain>
    </source>
</reference>
<proteinExistence type="predicted"/>
<dbReference type="InterPro" id="IPR036259">
    <property type="entry name" value="MFS_trans_sf"/>
</dbReference>
<feature type="transmembrane region" description="Helical" evidence="7">
    <location>
        <begin position="28"/>
        <end position="48"/>
    </location>
</feature>
<evidence type="ECO:0000256" key="6">
    <source>
        <dbReference type="SAM" id="MobiDB-lite"/>
    </source>
</evidence>
<dbReference type="GO" id="GO:0022857">
    <property type="term" value="F:transmembrane transporter activity"/>
    <property type="evidence" value="ECO:0007669"/>
    <property type="project" value="InterPro"/>
</dbReference>
<dbReference type="EMBL" id="VFPN01000001">
    <property type="protein sequence ID" value="TQM66266.1"/>
    <property type="molecule type" value="Genomic_DNA"/>
</dbReference>